<dbReference type="VEuPathDB" id="GiardiaDB:QR46_1383"/>
<dbReference type="AlphaFoldDB" id="V6TEV9"/>
<comment type="caution">
    <text evidence="2">The sequence shown here is derived from an EMBL/GenBank/DDBJ whole genome shotgun (WGS) entry which is preliminary data.</text>
</comment>
<name>V6TEV9_GIAIN</name>
<dbReference type="Proteomes" id="UP000018320">
    <property type="component" value="Unassembled WGS sequence"/>
</dbReference>
<dbReference type="VEuPathDB" id="GiardiaDB:DHA2_151971"/>
<evidence type="ECO:0000313" key="3">
    <source>
        <dbReference type="Proteomes" id="UP000018320"/>
    </source>
</evidence>
<accession>V6TEV9</accession>
<organism evidence="2 3">
    <name type="scientific">Giardia intestinalis</name>
    <name type="common">Giardia lamblia</name>
    <dbReference type="NCBI Taxonomy" id="5741"/>
    <lineage>
        <taxon>Eukaryota</taxon>
        <taxon>Metamonada</taxon>
        <taxon>Diplomonadida</taxon>
        <taxon>Hexamitidae</taxon>
        <taxon>Giardiinae</taxon>
        <taxon>Giardia</taxon>
    </lineage>
</organism>
<gene>
    <name evidence="2" type="ORF">DHA2_151971</name>
</gene>
<evidence type="ECO:0000313" key="2">
    <source>
        <dbReference type="EMBL" id="ESU37286.1"/>
    </source>
</evidence>
<evidence type="ECO:0008006" key="4">
    <source>
        <dbReference type="Google" id="ProtNLM"/>
    </source>
</evidence>
<dbReference type="EMBL" id="AHGT01000029">
    <property type="protein sequence ID" value="ESU37286.1"/>
    <property type="molecule type" value="Genomic_DNA"/>
</dbReference>
<proteinExistence type="predicted"/>
<reference evidence="3" key="1">
    <citation type="submission" date="2012-02" db="EMBL/GenBank/DDBJ databases">
        <title>Genome sequencing of Giardia lamblia Genotypes A2 and B isolates (DH and GS) and comparative analysis with the genomes of Genotypes A1 and E (WB and Pig).</title>
        <authorList>
            <person name="Adam R."/>
            <person name="Dahlstrom E."/>
            <person name="Martens C."/>
            <person name="Bruno D."/>
            <person name="Barbian K."/>
            <person name="Porcella S.F."/>
            <person name="Nash T."/>
        </authorList>
    </citation>
    <scope>NUCLEOTIDE SEQUENCE</scope>
    <source>
        <strain evidence="3">DH</strain>
    </source>
</reference>
<feature type="compositionally biased region" description="Basic and acidic residues" evidence="1">
    <location>
        <begin position="384"/>
        <end position="407"/>
    </location>
</feature>
<reference evidence="2 3" key="2">
    <citation type="journal article" date="2013" name="Genome Biol. Evol.">
        <title>Genome sequencing of Giardia lamblia genotypes A2 and B isolates (DH and GS) and comparative analysis with the genomes of genotypes A1 and E (WB and Pig).</title>
        <authorList>
            <person name="Adam R.D."/>
            <person name="Dahlstrom E.W."/>
            <person name="Martens C.A."/>
            <person name="Bruno D.P."/>
            <person name="Barbian K.D."/>
            <person name="Ricklefs S.M."/>
            <person name="Hernandez M.M."/>
            <person name="Narla N.P."/>
            <person name="Patel R.B."/>
            <person name="Porcella S.F."/>
            <person name="Nash T.E."/>
        </authorList>
    </citation>
    <scope>NUCLEOTIDE SEQUENCE [LARGE SCALE GENOMIC DNA]</scope>
    <source>
        <strain evidence="2 3">DH</strain>
    </source>
</reference>
<evidence type="ECO:0000256" key="1">
    <source>
        <dbReference type="SAM" id="MobiDB-lite"/>
    </source>
</evidence>
<feature type="region of interest" description="Disordered" evidence="1">
    <location>
        <begin position="383"/>
        <end position="418"/>
    </location>
</feature>
<protein>
    <recommendedName>
        <fullName evidence="4">Reverse transcriptase/endonuclease</fullName>
    </recommendedName>
</protein>
<sequence>MVQRRKWRSSDESKYVARGTLLSVTVCYERNKQATAEATAMGLVIRSDKCKSTMAGEEVTFLNHPVSPTPASLAPKAIAGAESALKKIERAPITTHQRLILLSLRGPDSELRPPGRGNIGQGGLREVRQTSHKASALTSRSCDRLVDFLAYPKEKGGLGLLMLGVYHDELRRVWASLDVNKGSRDPVELLVDGQALQGKGTYFNRLLTRTHQLSDRAATYCLQMCGVLTEEERALKERDGSIMAQTRGTCPGCHTARTLDHDMNCPKTAWTRTTRHDMIVTCLYLRVSGKFNAELEVKTHSHLSDQNQKPDIWLVDKCKAVDVRVIQPRQMDAYYNEKVKKYRDGTLPIIYGTDGSLHPKSKRHLEELHVDLCPGCLRHRPHGCRGERAPDEADQTRPGRKPGHPERPSPVILLLTTE</sequence>